<evidence type="ECO:0000313" key="4">
    <source>
        <dbReference type="EMBL" id="ELU44363.1"/>
    </source>
</evidence>
<feature type="repeat" description="WD" evidence="3">
    <location>
        <begin position="44"/>
        <end position="66"/>
    </location>
</feature>
<comment type="caution">
    <text evidence="4">The sequence shown here is derived from an EMBL/GenBank/DDBJ whole genome shotgun (WGS) entry which is preliminary data.</text>
</comment>
<dbReference type="AlphaFoldDB" id="L8X5R9"/>
<evidence type="ECO:0000256" key="1">
    <source>
        <dbReference type="ARBA" id="ARBA00022574"/>
    </source>
</evidence>
<dbReference type="Proteomes" id="UP000011668">
    <property type="component" value="Unassembled WGS sequence"/>
</dbReference>
<dbReference type="PANTHER" id="PTHR19848:SF8">
    <property type="entry name" value="F-BOX AND WD REPEAT DOMAIN CONTAINING 7"/>
    <property type="match status" value="1"/>
</dbReference>
<dbReference type="SUPFAM" id="SSF50978">
    <property type="entry name" value="WD40 repeat-like"/>
    <property type="match status" value="1"/>
</dbReference>
<accession>L8X5R9</accession>
<dbReference type="InterPro" id="IPR036322">
    <property type="entry name" value="WD40_repeat_dom_sf"/>
</dbReference>
<keyword evidence="1 3" id="KW-0853">WD repeat</keyword>
<dbReference type="OrthoDB" id="2660687at2759"/>
<dbReference type="PROSITE" id="PS50294">
    <property type="entry name" value="WD_REPEATS_REGION"/>
    <property type="match status" value="4"/>
</dbReference>
<evidence type="ECO:0000256" key="2">
    <source>
        <dbReference type="ARBA" id="ARBA00022737"/>
    </source>
</evidence>
<dbReference type="SMART" id="SM00320">
    <property type="entry name" value="WD40"/>
    <property type="match status" value="4"/>
</dbReference>
<name>L8X5R9_THACA</name>
<dbReference type="PROSITE" id="PS00678">
    <property type="entry name" value="WD_REPEATS_1"/>
    <property type="match status" value="3"/>
</dbReference>
<dbReference type="STRING" id="983506.L8X5R9"/>
<dbReference type="EMBL" id="AFRT01000338">
    <property type="protein sequence ID" value="ELU44363.1"/>
    <property type="molecule type" value="Genomic_DNA"/>
</dbReference>
<dbReference type="InterPro" id="IPR020472">
    <property type="entry name" value="WD40_PAC1"/>
</dbReference>
<protein>
    <submittedName>
        <fullName evidence="4">WD40 domain-containing protein</fullName>
    </submittedName>
</protein>
<dbReference type="PROSITE" id="PS50082">
    <property type="entry name" value="WD_REPEATS_2"/>
    <property type="match status" value="5"/>
</dbReference>
<keyword evidence="2" id="KW-0677">Repeat</keyword>
<feature type="repeat" description="WD" evidence="3">
    <location>
        <begin position="110"/>
        <end position="151"/>
    </location>
</feature>
<evidence type="ECO:0000256" key="3">
    <source>
        <dbReference type="PROSITE-ProRule" id="PRU00221"/>
    </source>
</evidence>
<dbReference type="CDD" id="cd00200">
    <property type="entry name" value="WD40"/>
    <property type="match status" value="1"/>
</dbReference>
<dbReference type="InterPro" id="IPR019775">
    <property type="entry name" value="WD40_repeat_CS"/>
</dbReference>
<gene>
    <name evidence="4" type="ORF">AG1IA_01608</name>
</gene>
<feature type="repeat" description="WD" evidence="3">
    <location>
        <begin position="202"/>
        <end position="227"/>
    </location>
</feature>
<evidence type="ECO:0000313" key="5">
    <source>
        <dbReference type="Proteomes" id="UP000011668"/>
    </source>
</evidence>
<dbReference type="InterPro" id="IPR015943">
    <property type="entry name" value="WD40/YVTN_repeat-like_dom_sf"/>
</dbReference>
<keyword evidence="5" id="KW-1185">Reference proteome</keyword>
<organism evidence="4 5">
    <name type="scientific">Thanatephorus cucumeris (strain AG1-IA)</name>
    <name type="common">Rice sheath blight fungus</name>
    <name type="synonym">Rhizoctonia solani</name>
    <dbReference type="NCBI Taxonomy" id="983506"/>
    <lineage>
        <taxon>Eukaryota</taxon>
        <taxon>Fungi</taxon>
        <taxon>Dikarya</taxon>
        <taxon>Basidiomycota</taxon>
        <taxon>Agaricomycotina</taxon>
        <taxon>Agaricomycetes</taxon>
        <taxon>Cantharellales</taxon>
        <taxon>Ceratobasidiaceae</taxon>
        <taxon>Rhizoctonia</taxon>
        <taxon>Rhizoctonia solani AG-1</taxon>
    </lineage>
</organism>
<dbReference type="InterPro" id="IPR001680">
    <property type="entry name" value="WD40_rpt"/>
</dbReference>
<sequence length="310" mass="34107">MILTQLDSLPTVPKLHQPLTIRVYAFGTPITGRLSETRSQAIQLVSGSNDWTMRVWELHADEISSVSWIGHKDSIVSVSFSPDGMRVVSGSNDQNVGLWDVQKQALIWMGSKHTSGVNAVQFSPGGNLIASGADDGTIVLWDVSTGTVIGEALSGHTKSIVSLSFSPDGKHIASASLDHTIGLWDVDSRKLKSPPFEAHSGVYSVAFSPDGRYVISGLKDASIRKWDTTITIDSTDDEAPLWVCRKDGWVTDQNSRLLVWLPHDLRGRLFLDPRNVLTILDGQVIVPETCNTDEFYIGDKWQECYLEKAM</sequence>
<feature type="repeat" description="WD" evidence="3">
    <location>
        <begin position="153"/>
        <end position="194"/>
    </location>
</feature>
<proteinExistence type="predicted"/>
<dbReference type="HOGENOM" id="CLU_000288_57_32_1"/>
<dbReference type="Pfam" id="PF00400">
    <property type="entry name" value="WD40"/>
    <property type="match status" value="4"/>
</dbReference>
<feature type="repeat" description="WD" evidence="3">
    <location>
        <begin position="68"/>
        <end position="109"/>
    </location>
</feature>
<dbReference type="Gene3D" id="2.130.10.10">
    <property type="entry name" value="YVTN repeat-like/Quinoprotein amine dehydrogenase"/>
    <property type="match status" value="2"/>
</dbReference>
<dbReference type="PANTHER" id="PTHR19848">
    <property type="entry name" value="WD40 REPEAT PROTEIN"/>
    <property type="match status" value="1"/>
</dbReference>
<dbReference type="PRINTS" id="PR00320">
    <property type="entry name" value="GPROTEINBRPT"/>
</dbReference>
<reference evidence="4 5" key="1">
    <citation type="journal article" date="2013" name="Nat. Commun.">
        <title>The evolution and pathogenic mechanisms of the rice sheath blight pathogen.</title>
        <authorList>
            <person name="Zheng A."/>
            <person name="Lin R."/>
            <person name="Xu L."/>
            <person name="Qin P."/>
            <person name="Tang C."/>
            <person name="Ai P."/>
            <person name="Zhang D."/>
            <person name="Liu Y."/>
            <person name="Sun Z."/>
            <person name="Feng H."/>
            <person name="Wang Y."/>
            <person name="Chen Y."/>
            <person name="Liang X."/>
            <person name="Fu R."/>
            <person name="Li Q."/>
            <person name="Zhang J."/>
            <person name="Yu X."/>
            <person name="Xie Z."/>
            <person name="Ding L."/>
            <person name="Guan P."/>
            <person name="Tang J."/>
            <person name="Liang Y."/>
            <person name="Wang S."/>
            <person name="Deng Q."/>
            <person name="Li S."/>
            <person name="Zhu J."/>
            <person name="Wang L."/>
            <person name="Liu H."/>
            <person name="Li P."/>
        </authorList>
    </citation>
    <scope>NUCLEOTIDE SEQUENCE [LARGE SCALE GENOMIC DNA]</scope>
    <source>
        <strain evidence="5">AG-1 IA</strain>
    </source>
</reference>